<evidence type="ECO:0000313" key="1">
    <source>
        <dbReference type="EMBL" id="KAK1895125.1"/>
    </source>
</evidence>
<gene>
    <name evidence="1" type="ORF">KUDE01_020579</name>
</gene>
<accession>A0AAD9C3X1</accession>
<comment type="caution">
    <text evidence="1">The sequence shown here is derived from an EMBL/GenBank/DDBJ whole genome shotgun (WGS) entry which is preliminary data.</text>
</comment>
<protein>
    <submittedName>
        <fullName evidence="1">F-box protein</fullName>
    </submittedName>
</protein>
<sequence length="70" mass="7431">MCPLSVPLALCSTRNLKEYDCTPPSDPPQLHHGALNTPPALHTAEVAFDPGGRVREKSGRAPVSGRWLGG</sequence>
<organism evidence="1 2">
    <name type="scientific">Dissostichus eleginoides</name>
    <name type="common">Patagonian toothfish</name>
    <name type="synonym">Dissostichus amissus</name>
    <dbReference type="NCBI Taxonomy" id="100907"/>
    <lineage>
        <taxon>Eukaryota</taxon>
        <taxon>Metazoa</taxon>
        <taxon>Chordata</taxon>
        <taxon>Craniata</taxon>
        <taxon>Vertebrata</taxon>
        <taxon>Euteleostomi</taxon>
        <taxon>Actinopterygii</taxon>
        <taxon>Neopterygii</taxon>
        <taxon>Teleostei</taxon>
        <taxon>Neoteleostei</taxon>
        <taxon>Acanthomorphata</taxon>
        <taxon>Eupercaria</taxon>
        <taxon>Perciformes</taxon>
        <taxon>Notothenioidei</taxon>
        <taxon>Nototheniidae</taxon>
        <taxon>Dissostichus</taxon>
    </lineage>
</organism>
<dbReference type="AlphaFoldDB" id="A0AAD9C3X1"/>
<proteinExistence type="predicted"/>
<keyword evidence="2" id="KW-1185">Reference proteome</keyword>
<evidence type="ECO:0000313" key="2">
    <source>
        <dbReference type="Proteomes" id="UP001228049"/>
    </source>
</evidence>
<dbReference type="Proteomes" id="UP001228049">
    <property type="component" value="Unassembled WGS sequence"/>
</dbReference>
<reference evidence="1" key="1">
    <citation type="submission" date="2023-04" db="EMBL/GenBank/DDBJ databases">
        <title>Chromosome-level genome of Chaenocephalus aceratus.</title>
        <authorList>
            <person name="Park H."/>
        </authorList>
    </citation>
    <scope>NUCLEOTIDE SEQUENCE</scope>
    <source>
        <strain evidence="1">DE</strain>
        <tissue evidence="1">Muscle</tissue>
    </source>
</reference>
<dbReference type="EMBL" id="JASDAP010000010">
    <property type="protein sequence ID" value="KAK1895125.1"/>
    <property type="molecule type" value="Genomic_DNA"/>
</dbReference>
<name>A0AAD9C3X1_DISEL</name>